<dbReference type="Proteomes" id="UP000238479">
    <property type="component" value="Chromosome 2"/>
</dbReference>
<dbReference type="EMBL" id="PDCK01000040">
    <property type="protein sequence ID" value="PRQ46997.1"/>
    <property type="molecule type" value="Genomic_DNA"/>
</dbReference>
<proteinExistence type="predicted"/>
<name>A0A2P6RKQ9_ROSCH</name>
<evidence type="ECO:0000313" key="1">
    <source>
        <dbReference type="EMBL" id="PRQ46997.1"/>
    </source>
</evidence>
<protein>
    <submittedName>
        <fullName evidence="1">Uncharacterized protein</fullName>
    </submittedName>
</protein>
<dbReference type="Gramene" id="PRQ46997">
    <property type="protein sequence ID" value="PRQ46997"/>
    <property type="gene ID" value="RchiOBHm_Chr2g0094981"/>
</dbReference>
<accession>A0A2P6RKQ9</accession>
<gene>
    <name evidence="1" type="ORF">RchiOBHm_Chr2g0094981</name>
</gene>
<evidence type="ECO:0000313" key="2">
    <source>
        <dbReference type="Proteomes" id="UP000238479"/>
    </source>
</evidence>
<comment type="caution">
    <text evidence="1">The sequence shown here is derived from an EMBL/GenBank/DDBJ whole genome shotgun (WGS) entry which is preliminary data.</text>
</comment>
<sequence>MKHETEVVPPASSLILNKNFQNALREGHLLKSACIALFGNPMINARIDA</sequence>
<organism evidence="1 2">
    <name type="scientific">Rosa chinensis</name>
    <name type="common">China rose</name>
    <dbReference type="NCBI Taxonomy" id="74649"/>
    <lineage>
        <taxon>Eukaryota</taxon>
        <taxon>Viridiplantae</taxon>
        <taxon>Streptophyta</taxon>
        <taxon>Embryophyta</taxon>
        <taxon>Tracheophyta</taxon>
        <taxon>Spermatophyta</taxon>
        <taxon>Magnoliopsida</taxon>
        <taxon>eudicotyledons</taxon>
        <taxon>Gunneridae</taxon>
        <taxon>Pentapetalae</taxon>
        <taxon>rosids</taxon>
        <taxon>fabids</taxon>
        <taxon>Rosales</taxon>
        <taxon>Rosaceae</taxon>
        <taxon>Rosoideae</taxon>
        <taxon>Rosoideae incertae sedis</taxon>
        <taxon>Rosa</taxon>
    </lineage>
</organism>
<keyword evidence="2" id="KW-1185">Reference proteome</keyword>
<reference evidence="1 2" key="1">
    <citation type="journal article" date="2018" name="Nat. Genet.">
        <title>The Rosa genome provides new insights in the design of modern roses.</title>
        <authorList>
            <person name="Bendahmane M."/>
        </authorList>
    </citation>
    <scope>NUCLEOTIDE SEQUENCE [LARGE SCALE GENOMIC DNA]</scope>
    <source>
        <strain evidence="2">cv. Old Blush</strain>
    </source>
</reference>
<dbReference type="AlphaFoldDB" id="A0A2P6RKQ9"/>